<evidence type="ECO:0000256" key="9">
    <source>
        <dbReference type="ARBA" id="ARBA00037295"/>
    </source>
</evidence>
<feature type="transmembrane region" description="Helical" evidence="12">
    <location>
        <begin position="413"/>
        <end position="436"/>
    </location>
</feature>
<dbReference type="GO" id="GO:0015293">
    <property type="term" value="F:symporter activity"/>
    <property type="evidence" value="ECO:0007669"/>
    <property type="project" value="UniProtKB-KW"/>
</dbReference>
<feature type="transmembrane region" description="Helical" evidence="12">
    <location>
        <begin position="129"/>
        <end position="154"/>
    </location>
</feature>
<dbReference type="EMBL" id="DXGC01000078">
    <property type="protein sequence ID" value="HIW91907.1"/>
    <property type="molecule type" value="Genomic_DNA"/>
</dbReference>
<keyword evidence="3" id="KW-0813">Transport</keyword>
<dbReference type="Pfam" id="PF00083">
    <property type="entry name" value="Sugar_tr"/>
    <property type="match status" value="1"/>
</dbReference>
<keyword evidence="4" id="KW-1003">Cell membrane</keyword>
<evidence type="ECO:0000256" key="4">
    <source>
        <dbReference type="ARBA" id="ARBA00022475"/>
    </source>
</evidence>
<evidence type="ECO:0000256" key="1">
    <source>
        <dbReference type="ARBA" id="ARBA00004651"/>
    </source>
</evidence>
<evidence type="ECO:0000313" key="15">
    <source>
        <dbReference type="Proteomes" id="UP000824190"/>
    </source>
</evidence>
<feature type="transmembrane region" description="Helical" evidence="12">
    <location>
        <begin position="346"/>
        <end position="366"/>
    </location>
</feature>
<evidence type="ECO:0000259" key="13">
    <source>
        <dbReference type="PROSITE" id="PS50850"/>
    </source>
</evidence>
<evidence type="ECO:0000256" key="6">
    <source>
        <dbReference type="ARBA" id="ARBA00022847"/>
    </source>
</evidence>
<comment type="subcellular location">
    <subcellularLocation>
        <location evidence="1">Cell membrane</location>
        <topology evidence="1">Multi-pass membrane protein</topology>
    </subcellularLocation>
</comment>
<comment type="caution">
    <text evidence="14">The sequence shown here is derived from an EMBL/GenBank/DDBJ whole genome shotgun (WGS) entry which is preliminary data.</text>
</comment>
<keyword evidence="7 12" id="KW-1133">Transmembrane helix</keyword>
<dbReference type="Proteomes" id="UP000824190">
    <property type="component" value="Unassembled WGS sequence"/>
</dbReference>
<comment type="similarity">
    <text evidence="2">Belongs to the major facilitator superfamily. Metabolite:H+ Symporter (MHS) family (TC 2.A.1.6) family.</text>
</comment>
<protein>
    <recommendedName>
        <fullName evidence="10">Putative proline/betaine transporter</fullName>
    </recommendedName>
</protein>
<dbReference type="FunFam" id="1.20.1250.20:FF:000001">
    <property type="entry name" value="Dicarboxylate MFS transporter"/>
    <property type="match status" value="1"/>
</dbReference>
<evidence type="ECO:0000256" key="5">
    <source>
        <dbReference type="ARBA" id="ARBA00022692"/>
    </source>
</evidence>
<accession>A0A9D1RQH2</accession>
<reference evidence="14" key="1">
    <citation type="journal article" date="2021" name="PeerJ">
        <title>Extensive microbial diversity within the chicken gut microbiome revealed by metagenomics and culture.</title>
        <authorList>
            <person name="Gilroy R."/>
            <person name="Ravi A."/>
            <person name="Getino M."/>
            <person name="Pursley I."/>
            <person name="Horton D.L."/>
            <person name="Alikhan N.F."/>
            <person name="Baker D."/>
            <person name="Gharbi K."/>
            <person name="Hall N."/>
            <person name="Watson M."/>
            <person name="Adriaenssens E.M."/>
            <person name="Foster-Nyarko E."/>
            <person name="Jarju S."/>
            <person name="Secka A."/>
            <person name="Antonio M."/>
            <person name="Oren A."/>
            <person name="Chaudhuri R.R."/>
            <person name="La Ragione R."/>
            <person name="Hildebrand F."/>
            <person name="Pallen M.J."/>
        </authorList>
    </citation>
    <scope>NUCLEOTIDE SEQUENCE</scope>
    <source>
        <strain evidence="14">CHK32-1732</strain>
    </source>
</reference>
<evidence type="ECO:0000256" key="11">
    <source>
        <dbReference type="SAM" id="MobiDB-lite"/>
    </source>
</evidence>
<feature type="transmembrane region" description="Helical" evidence="12">
    <location>
        <begin position="269"/>
        <end position="286"/>
    </location>
</feature>
<proteinExistence type="inferred from homology"/>
<feature type="region of interest" description="Disordered" evidence="11">
    <location>
        <begin position="449"/>
        <end position="478"/>
    </location>
</feature>
<feature type="transmembrane region" description="Helical" evidence="12">
    <location>
        <begin position="292"/>
        <end position="313"/>
    </location>
</feature>
<dbReference type="GO" id="GO:0005886">
    <property type="term" value="C:plasma membrane"/>
    <property type="evidence" value="ECO:0007669"/>
    <property type="project" value="UniProtKB-SubCell"/>
</dbReference>
<keyword evidence="5 12" id="KW-0812">Transmembrane</keyword>
<evidence type="ECO:0000256" key="12">
    <source>
        <dbReference type="SAM" id="Phobius"/>
    </source>
</evidence>
<evidence type="ECO:0000256" key="2">
    <source>
        <dbReference type="ARBA" id="ARBA00008240"/>
    </source>
</evidence>
<feature type="transmembrane region" description="Helical" evidence="12">
    <location>
        <begin position="166"/>
        <end position="187"/>
    </location>
</feature>
<reference evidence="14" key="2">
    <citation type="submission" date="2021-04" db="EMBL/GenBank/DDBJ databases">
        <authorList>
            <person name="Gilroy R."/>
        </authorList>
    </citation>
    <scope>NUCLEOTIDE SEQUENCE</scope>
    <source>
        <strain evidence="14">CHK32-1732</strain>
    </source>
</reference>
<evidence type="ECO:0000256" key="7">
    <source>
        <dbReference type="ARBA" id="ARBA00022989"/>
    </source>
</evidence>
<evidence type="ECO:0000256" key="3">
    <source>
        <dbReference type="ARBA" id="ARBA00022448"/>
    </source>
</evidence>
<feature type="transmembrane region" description="Helical" evidence="12">
    <location>
        <begin position="63"/>
        <end position="87"/>
    </location>
</feature>
<feature type="transmembrane region" description="Helical" evidence="12">
    <location>
        <begin position="320"/>
        <end position="340"/>
    </location>
</feature>
<dbReference type="InterPro" id="IPR020846">
    <property type="entry name" value="MFS_dom"/>
</dbReference>
<dbReference type="InterPro" id="IPR011701">
    <property type="entry name" value="MFS"/>
</dbReference>
<dbReference type="PANTHER" id="PTHR43045:SF1">
    <property type="entry name" value="SHIKIMATE TRANSPORTER"/>
    <property type="match status" value="1"/>
</dbReference>
<feature type="transmembrane region" description="Helical" evidence="12">
    <location>
        <begin position="199"/>
        <end position="222"/>
    </location>
</feature>
<dbReference type="InterPro" id="IPR005828">
    <property type="entry name" value="MFS_sugar_transport-like"/>
</dbReference>
<dbReference type="CDD" id="cd17369">
    <property type="entry name" value="MFS_ShiA_like"/>
    <property type="match status" value="1"/>
</dbReference>
<feature type="domain" description="Major facilitator superfamily (MFS) profile" evidence="13">
    <location>
        <begin position="26"/>
        <end position="443"/>
    </location>
</feature>
<evidence type="ECO:0000256" key="8">
    <source>
        <dbReference type="ARBA" id="ARBA00023136"/>
    </source>
</evidence>
<dbReference type="AlphaFoldDB" id="A0A9D1RQH2"/>
<dbReference type="Pfam" id="PF07690">
    <property type="entry name" value="MFS_1"/>
    <property type="match status" value="1"/>
</dbReference>
<name>A0A9D1RQH2_9CORY</name>
<dbReference type="InterPro" id="IPR036259">
    <property type="entry name" value="MFS_trans_sf"/>
</dbReference>
<evidence type="ECO:0000256" key="10">
    <source>
        <dbReference type="ARBA" id="ARBA00039918"/>
    </source>
</evidence>
<sequence length="478" mass="50439">MSELSSVSSPESDSSTAVEQRQLRRVIAASLLGTTVEWYDFFLYSTAAAVVFNKLFFPDQSSFVGTMLSFATFAVGFVMRPIGGLVFGHIGDRIGRRKTLAITMLLMGIATTLMGALPTAEQVGVIAPILLLLLRIIQGFALGGEWAGAVLMAVEHAPAGKKGRFGSVPQIGLALGLGIGTVVFALLQTVFDDEQFLAYGWRIAFAVSIVLVVVGVIVRLAVDETPAFVATQKTLNTASTPIRKLLADPQLRKNTIAGCLARWAEGSSFNTWGVFVITYATATLAMDEVGVLLAVAAASGVMAVVIPFAGSLVDKYGTGLLYGIGVALYGVAVIPVFALFNTGSLVLLFVGLIIVFGVIHGVFYAAQGTFFAELFPTDVRYTGMSVVYQFSGIYASGLTPMILTALMEANGGLPWAAAGYLALTAVISVVATLWAVKLRKASRWSDRSLSEASSVHDSAVESADDRADAPVAEPARAH</sequence>
<feature type="transmembrane region" description="Helical" evidence="12">
    <location>
        <begin position="386"/>
        <end position="407"/>
    </location>
</feature>
<keyword evidence="8 12" id="KW-0472">Membrane</keyword>
<dbReference type="Gene3D" id="1.20.1250.20">
    <property type="entry name" value="MFS general substrate transporter like domains"/>
    <property type="match status" value="2"/>
</dbReference>
<dbReference type="PROSITE" id="PS50850">
    <property type="entry name" value="MFS"/>
    <property type="match status" value="1"/>
</dbReference>
<feature type="transmembrane region" description="Helical" evidence="12">
    <location>
        <begin position="99"/>
        <end position="117"/>
    </location>
</feature>
<gene>
    <name evidence="14" type="ORF">H9870_09635</name>
</gene>
<dbReference type="PANTHER" id="PTHR43045">
    <property type="entry name" value="SHIKIMATE TRANSPORTER"/>
    <property type="match status" value="1"/>
</dbReference>
<dbReference type="SUPFAM" id="SSF103473">
    <property type="entry name" value="MFS general substrate transporter"/>
    <property type="match status" value="1"/>
</dbReference>
<keyword evidence="6" id="KW-0769">Symport</keyword>
<comment type="function">
    <text evidence="9">May be a proton symporter involved in the uptake of osmolytes such as proline and glycine betaine.</text>
</comment>
<organism evidence="14 15">
    <name type="scientific">Candidatus Corynebacterium avicola</name>
    <dbReference type="NCBI Taxonomy" id="2838527"/>
    <lineage>
        <taxon>Bacteria</taxon>
        <taxon>Bacillati</taxon>
        <taxon>Actinomycetota</taxon>
        <taxon>Actinomycetes</taxon>
        <taxon>Mycobacteriales</taxon>
        <taxon>Corynebacteriaceae</taxon>
        <taxon>Corynebacterium</taxon>
    </lineage>
</organism>
<evidence type="ECO:0000313" key="14">
    <source>
        <dbReference type="EMBL" id="HIW91907.1"/>
    </source>
</evidence>